<dbReference type="OrthoDB" id="20886at2759"/>
<evidence type="ECO:0000256" key="5">
    <source>
        <dbReference type="ARBA" id="ARBA00023242"/>
    </source>
</evidence>
<feature type="compositionally biased region" description="Acidic residues" evidence="6">
    <location>
        <begin position="55"/>
        <end position="67"/>
    </location>
</feature>
<feature type="region of interest" description="Disordered" evidence="6">
    <location>
        <begin position="41"/>
        <end position="310"/>
    </location>
</feature>
<evidence type="ECO:0000256" key="6">
    <source>
        <dbReference type="SAM" id="MobiDB-lite"/>
    </source>
</evidence>
<accession>A0A9W8GVN3</accession>
<feature type="compositionally biased region" description="Low complexity" evidence="6">
    <location>
        <begin position="565"/>
        <end position="585"/>
    </location>
</feature>
<feature type="compositionally biased region" description="Gly residues" evidence="6">
    <location>
        <begin position="733"/>
        <end position="742"/>
    </location>
</feature>
<keyword evidence="5" id="KW-0539">Nucleus</keyword>
<dbReference type="Gene3D" id="1.20.5.1500">
    <property type="match status" value="1"/>
</dbReference>
<feature type="compositionally biased region" description="Basic residues" evidence="6">
    <location>
        <begin position="543"/>
        <end position="558"/>
    </location>
</feature>
<evidence type="ECO:0000313" key="8">
    <source>
        <dbReference type="Proteomes" id="UP001140011"/>
    </source>
</evidence>
<organism evidence="7 8">
    <name type="scientific">Coemansia pectinata</name>
    <dbReference type="NCBI Taxonomy" id="1052879"/>
    <lineage>
        <taxon>Eukaryota</taxon>
        <taxon>Fungi</taxon>
        <taxon>Fungi incertae sedis</taxon>
        <taxon>Zoopagomycota</taxon>
        <taxon>Kickxellomycotina</taxon>
        <taxon>Kickxellomycetes</taxon>
        <taxon>Kickxellales</taxon>
        <taxon>Kickxellaceae</taxon>
        <taxon>Coemansia</taxon>
    </lineage>
</organism>
<feature type="region of interest" description="Disordered" evidence="6">
    <location>
        <begin position="1"/>
        <end position="22"/>
    </location>
</feature>
<feature type="compositionally biased region" description="Low complexity" evidence="6">
    <location>
        <begin position="185"/>
        <end position="206"/>
    </location>
</feature>
<proteinExistence type="predicted"/>
<evidence type="ECO:0000313" key="7">
    <source>
        <dbReference type="EMBL" id="KAJ2754054.1"/>
    </source>
</evidence>
<sequence>MAGGRRRRSITSGSESALNVPIPLAIVPEDSVSIHEDYESAGLTAGSNRTMTGLEDADDPFAYDSDLETLSSVSSHSSMSSSNGSVLDLALDQTNGTDQQQVDCSEAEDDDDDEMASVQGGGDQDTDEGESGDAEELSAHMDDRYGASAHNNNDEELASDKAESDSEGSGDDKTEARYLSKPGMLSASASTTLLSRPRRTSSTSSKRQSKYATYRLENGEDGDIEDEDADVSDSQGLCSALDTPETCESGVAKSVGSRGSKRKRQSEADADADSEDNSVPQSGAGAGDMGEFGDEEEEVTQGDMDGGEDNVANEARRSEALVELTGIEVEFAKLRERLYSERLQQVQIEEEYLVAGQHMEYERHIEDISASFVEQMERLQATHEVWLAHRQKMHEAWQSTVKYTYLVQRQELRGRLLAAQKKRAWRLRDTRVQDDRRRAERASALPVNGSAAIEDVMVMIAQQQQANRMRLFKRERLAATVAQKSLVHMRQQRLAVPGFDTDEMDADYLAMNLPVYAREQKEGAFRRLYVPAMLTAEADAAVGKKRKPRQPRQPKKKKLNEDAAPENAAPENAAPENAAPENAAPRFPDGVPNGRVNGEAVVRPATALKPVAVPNTHVAKAASSAGVTSKQATHVVPTAAAAVTAARSGPMLSGVGPAARKAVARPPPLTLPSPHNLHSAGRIQATTLGGRPAVGGSVSTAQPVVVVAAGSGGSASSDDTGARGSVDMHVPTGNGGPLGLRV</sequence>
<keyword evidence="8" id="KW-1185">Reference proteome</keyword>
<feature type="compositionally biased region" description="Basic and acidic residues" evidence="6">
    <location>
        <begin position="158"/>
        <end position="178"/>
    </location>
</feature>
<feature type="compositionally biased region" description="Acidic residues" evidence="6">
    <location>
        <begin position="219"/>
        <end position="231"/>
    </location>
</feature>
<comment type="subcellular location">
    <subcellularLocation>
        <location evidence="1">Nucleus</location>
    </subcellularLocation>
</comment>
<feature type="compositionally biased region" description="Acidic residues" evidence="6">
    <location>
        <begin position="105"/>
        <end position="115"/>
    </location>
</feature>
<reference evidence="7" key="1">
    <citation type="submission" date="2022-07" db="EMBL/GenBank/DDBJ databases">
        <title>Phylogenomic reconstructions and comparative analyses of Kickxellomycotina fungi.</title>
        <authorList>
            <person name="Reynolds N.K."/>
            <person name="Stajich J.E."/>
            <person name="Barry K."/>
            <person name="Grigoriev I.V."/>
            <person name="Crous P."/>
            <person name="Smith M.E."/>
        </authorList>
    </citation>
    <scope>NUCLEOTIDE SEQUENCE</scope>
    <source>
        <strain evidence="7">BCRC 34297</strain>
    </source>
</reference>
<dbReference type="AlphaFoldDB" id="A0A9W8GVN3"/>
<evidence type="ECO:0000256" key="4">
    <source>
        <dbReference type="ARBA" id="ARBA00023163"/>
    </source>
</evidence>
<name>A0A9W8GVN3_9FUNG</name>
<protein>
    <submittedName>
        <fullName evidence="7">Uncharacterized protein</fullName>
    </submittedName>
</protein>
<evidence type="ECO:0000256" key="1">
    <source>
        <dbReference type="ARBA" id="ARBA00004123"/>
    </source>
</evidence>
<feature type="compositionally biased region" description="Polar residues" evidence="6">
    <location>
        <begin position="92"/>
        <end position="103"/>
    </location>
</feature>
<feature type="region of interest" description="Disordered" evidence="6">
    <location>
        <begin position="711"/>
        <end position="742"/>
    </location>
</feature>
<dbReference type="SMART" id="SM01401">
    <property type="entry name" value="Sds3"/>
    <property type="match status" value="1"/>
</dbReference>
<keyword evidence="3" id="KW-0805">Transcription regulation</keyword>
<feature type="compositionally biased region" description="Low complexity" evidence="6">
    <location>
        <begin position="71"/>
        <end position="85"/>
    </location>
</feature>
<feature type="compositionally biased region" description="Acidic residues" evidence="6">
    <location>
        <begin position="124"/>
        <end position="136"/>
    </location>
</feature>
<feature type="region of interest" description="Disordered" evidence="6">
    <location>
        <begin position="540"/>
        <end position="594"/>
    </location>
</feature>
<dbReference type="EMBL" id="JANBUH010000143">
    <property type="protein sequence ID" value="KAJ2754054.1"/>
    <property type="molecule type" value="Genomic_DNA"/>
</dbReference>
<keyword evidence="2" id="KW-0678">Repressor</keyword>
<keyword evidence="4" id="KW-0804">Transcription</keyword>
<feature type="compositionally biased region" description="Acidic residues" evidence="6">
    <location>
        <begin position="291"/>
        <end position="308"/>
    </location>
</feature>
<evidence type="ECO:0000256" key="3">
    <source>
        <dbReference type="ARBA" id="ARBA00023015"/>
    </source>
</evidence>
<evidence type="ECO:0000256" key="2">
    <source>
        <dbReference type="ARBA" id="ARBA00022491"/>
    </source>
</evidence>
<gene>
    <name evidence="7" type="ORF">GGI19_002695</name>
</gene>
<dbReference type="GO" id="GO:0005654">
    <property type="term" value="C:nucleoplasm"/>
    <property type="evidence" value="ECO:0007669"/>
    <property type="project" value="UniProtKB-ARBA"/>
</dbReference>
<dbReference type="InterPro" id="IPR013907">
    <property type="entry name" value="Sds3"/>
</dbReference>
<comment type="caution">
    <text evidence="7">The sequence shown here is derived from an EMBL/GenBank/DDBJ whole genome shotgun (WGS) entry which is preliminary data.</text>
</comment>
<dbReference type="Pfam" id="PF08598">
    <property type="entry name" value="Sds3"/>
    <property type="match status" value="1"/>
</dbReference>
<dbReference type="Proteomes" id="UP001140011">
    <property type="component" value="Unassembled WGS sequence"/>
</dbReference>
<dbReference type="GO" id="GO:0010468">
    <property type="term" value="P:regulation of gene expression"/>
    <property type="evidence" value="ECO:0007669"/>
    <property type="project" value="UniProtKB-ARBA"/>
</dbReference>